<reference evidence="2" key="1">
    <citation type="journal article" date="2021" name="Proc. Natl. Acad. Sci. U.S.A.">
        <title>A Catalog of Tens of Thousands of Viruses from Human Metagenomes Reveals Hidden Associations with Chronic Diseases.</title>
        <authorList>
            <person name="Tisza M.J."/>
            <person name="Buck C.B."/>
        </authorList>
    </citation>
    <scope>NUCLEOTIDE SEQUENCE</scope>
    <source>
        <strain evidence="2">CtNs77</strain>
    </source>
</reference>
<feature type="domain" description="RNA polymerase sigma-70 region 4" evidence="1">
    <location>
        <begin position="89"/>
        <end position="126"/>
    </location>
</feature>
<sequence>MIDYEQIKQLKALRREAEGLKYSIDHAKPEIVTDYYKDYRSGRGIPKSLVGVDFDWKGISSRERRLKRKLDEISKLIEAIEKEIEAIGDPDMRTILRMYYIEERSQEEVADVMHCDRTTVSKRLKKLATNATKKCDIL</sequence>
<evidence type="ECO:0000259" key="1">
    <source>
        <dbReference type="Pfam" id="PF04545"/>
    </source>
</evidence>
<dbReference type="Gene3D" id="1.10.10.60">
    <property type="entry name" value="Homeodomain-like"/>
    <property type="match status" value="1"/>
</dbReference>
<dbReference type="EMBL" id="BK015656">
    <property type="protein sequence ID" value="DAE18444.1"/>
    <property type="molecule type" value="Genomic_DNA"/>
</dbReference>
<dbReference type="InterPro" id="IPR007630">
    <property type="entry name" value="RNA_pol_sigma70_r4"/>
</dbReference>
<dbReference type="InterPro" id="IPR013324">
    <property type="entry name" value="RNA_pol_sigma_r3/r4-like"/>
</dbReference>
<name>A0A8S5QIS4_9CAUD</name>
<protein>
    <submittedName>
        <fullName evidence="2">Sigma70</fullName>
    </submittedName>
</protein>
<dbReference type="GO" id="GO:0003700">
    <property type="term" value="F:DNA-binding transcription factor activity"/>
    <property type="evidence" value="ECO:0007669"/>
    <property type="project" value="InterPro"/>
</dbReference>
<proteinExistence type="predicted"/>
<accession>A0A8S5QIS4</accession>
<dbReference type="GO" id="GO:0006352">
    <property type="term" value="P:DNA-templated transcription initiation"/>
    <property type="evidence" value="ECO:0007669"/>
    <property type="project" value="InterPro"/>
</dbReference>
<dbReference type="SUPFAM" id="SSF88659">
    <property type="entry name" value="Sigma3 and sigma4 domains of RNA polymerase sigma factors"/>
    <property type="match status" value="1"/>
</dbReference>
<evidence type="ECO:0000313" key="2">
    <source>
        <dbReference type="EMBL" id="DAE18444.1"/>
    </source>
</evidence>
<dbReference type="Pfam" id="PF04545">
    <property type="entry name" value="Sigma70_r4"/>
    <property type="match status" value="1"/>
</dbReference>
<organism evidence="2">
    <name type="scientific">Siphoviridae sp. ctNs77</name>
    <dbReference type="NCBI Taxonomy" id="2825473"/>
    <lineage>
        <taxon>Viruses</taxon>
        <taxon>Duplodnaviria</taxon>
        <taxon>Heunggongvirae</taxon>
        <taxon>Uroviricota</taxon>
        <taxon>Caudoviricetes</taxon>
    </lineage>
</organism>